<evidence type="ECO:0008006" key="4">
    <source>
        <dbReference type="Google" id="ProtNLM"/>
    </source>
</evidence>
<sequence>MIAKLNLMPWRDARKKQHQQRFFGMLSAAILVALGCVWLVSGWYSQQHEIQHARNGQLDQELTRLEDELSMLPELDAQRDALVERLAVIADIQKGRNQVTRLLSLMPGVVPQGVYLDELSTENNWVQINGMGESNGRLATLLGNGEQSEWIRDIAMHSIVAAKEEPKERTVFRASFTLLPPELHNLLDQGQTNE</sequence>
<dbReference type="PANTHER" id="PTHR40278:SF2">
    <property type="entry name" value="TYPE IV PILUS INNER MEMBRANE COMPONENT PILN"/>
    <property type="match status" value="1"/>
</dbReference>
<comment type="caution">
    <text evidence="2">The sequence shown here is derived from an EMBL/GenBank/DDBJ whole genome shotgun (WGS) entry which is preliminary data.</text>
</comment>
<dbReference type="PANTHER" id="PTHR40278">
    <property type="entry name" value="DNA UTILIZATION PROTEIN HOFN"/>
    <property type="match status" value="1"/>
</dbReference>
<keyword evidence="1" id="KW-1133">Transmembrane helix</keyword>
<accession>A0A0J1H726</accession>
<feature type="transmembrane region" description="Helical" evidence="1">
    <location>
        <begin position="21"/>
        <end position="44"/>
    </location>
</feature>
<dbReference type="AlphaFoldDB" id="A0A0J1H726"/>
<keyword evidence="1" id="KW-0472">Membrane</keyword>
<evidence type="ECO:0000256" key="1">
    <source>
        <dbReference type="SAM" id="Phobius"/>
    </source>
</evidence>
<dbReference type="InterPro" id="IPR007813">
    <property type="entry name" value="PilN"/>
</dbReference>
<dbReference type="Pfam" id="PF05137">
    <property type="entry name" value="PilN"/>
    <property type="match status" value="1"/>
</dbReference>
<evidence type="ECO:0000313" key="2">
    <source>
        <dbReference type="EMBL" id="KLV07494.1"/>
    </source>
</evidence>
<dbReference type="RefSeq" id="WP_047877835.1">
    <property type="nucleotide sequence ID" value="NZ_LDOT01000005.1"/>
</dbReference>
<dbReference type="PATRIC" id="fig|1195763.3.peg.1136"/>
<gene>
    <name evidence="2" type="ORF">ABT56_05365</name>
</gene>
<reference evidence="2 3" key="1">
    <citation type="submission" date="2015-05" db="EMBL/GenBank/DDBJ databases">
        <title>Photobacterium galathea sp. nov.</title>
        <authorList>
            <person name="Machado H."/>
            <person name="Gram L."/>
        </authorList>
    </citation>
    <scope>NUCLEOTIDE SEQUENCE [LARGE SCALE GENOMIC DNA]</scope>
    <source>
        <strain evidence="2 3">CGMCC 1.12159</strain>
    </source>
</reference>
<dbReference type="GO" id="GO:0043683">
    <property type="term" value="P:type IV pilus assembly"/>
    <property type="evidence" value="ECO:0007669"/>
    <property type="project" value="TreeGrafter"/>
</dbReference>
<dbReference type="EMBL" id="LDOT01000005">
    <property type="protein sequence ID" value="KLV07494.1"/>
    <property type="molecule type" value="Genomic_DNA"/>
</dbReference>
<protein>
    <recommendedName>
        <fullName evidence="4">Pilus assembly protein PilS</fullName>
    </recommendedName>
</protein>
<dbReference type="Proteomes" id="UP000036097">
    <property type="component" value="Unassembled WGS sequence"/>
</dbReference>
<keyword evidence="1" id="KW-0812">Transmembrane</keyword>
<keyword evidence="3" id="KW-1185">Reference proteome</keyword>
<evidence type="ECO:0000313" key="3">
    <source>
        <dbReference type="Proteomes" id="UP000036097"/>
    </source>
</evidence>
<dbReference type="STRING" id="1195763.ABT56_05365"/>
<organism evidence="2 3">
    <name type="scientific">Photobacterium aquae</name>
    <dbReference type="NCBI Taxonomy" id="1195763"/>
    <lineage>
        <taxon>Bacteria</taxon>
        <taxon>Pseudomonadati</taxon>
        <taxon>Pseudomonadota</taxon>
        <taxon>Gammaproteobacteria</taxon>
        <taxon>Vibrionales</taxon>
        <taxon>Vibrionaceae</taxon>
        <taxon>Photobacterium</taxon>
    </lineage>
</organism>
<dbReference type="OrthoDB" id="5296173at2"/>
<dbReference type="InterPro" id="IPR052534">
    <property type="entry name" value="Extracell_DNA_Util/SecSys_Comp"/>
</dbReference>
<dbReference type="GO" id="GO:0043107">
    <property type="term" value="P:type IV pilus-dependent motility"/>
    <property type="evidence" value="ECO:0007669"/>
    <property type="project" value="TreeGrafter"/>
</dbReference>
<proteinExistence type="predicted"/>
<name>A0A0J1H726_9GAMM</name>